<keyword evidence="1" id="KW-0732">Signal</keyword>
<feature type="domain" description="Peptidase S9 prolyl oligopeptidase catalytic" evidence="4">
    <location>
        <begin position="485"/>
        <end position="688"/>
    </location>
</feature>
<name>A0A7Y6IS30_9ACTN</name>
<protein>
    <submittedName>
        <fullName evidence="5">S9 family peptidase</fullName>
    </submittedName>
</protein>
<accession>A0A7Y6IS30</accession>
<feature type="compositionally biased region" description="Basic and acidic residues" evidence="3">
    <location>
        <begin position="1"/>
        <end position="10"/>
    </location>
</feature>
<proteinExistence type="predicted"/>
<dbReference type="Proteomes" id="UP000546126">
    <property type="component" value="Unassembled WGS sequence"/>
</dbReference>
<dbReference type="InterPro" id="IPR011042">
    <property type="entry name" value="6-blade_b-propeller_TolB-like"/>
</dbReference>
<dbReference type="SUPFAM" id="SSF82171">
    <property type="entry name" value="DPP6 N-terminal domain-like"/>
    <property type="match status" value="1"/>
</dbReference>
<evidence type="ECO:0000256" key="3">
    <source>
        <dbReference type="SAM" id="MobiDB-lite"/>
    </source>
</evidence>
<dbReference type="PANTHER" id="PTHR42776">
    <property type="entry name" value="SERINE PEPTIDASE S9 FAMILY MEMBER"/>
    <property type="match status" value="1"/>
</dbReference>
<evidence type="ECO:0000256" key="2">
    <source>
        <dbReference type="ARBA" id="ARBA00022801"/>
    </source>
</evidence>
<keyword evidence="2" id="KW-0378">Hydrolase</keyword>
<dbReference type="GO" id="GO:0004252">
    <property type="term" value="F:serine-type endopeptidase activity"/>
    <property type="evidence" value="ECO:0007669"/>
    <property type="project" value="TreeGrafter"/>
</dbReference>
<comment type="caution">
    <text evidence="5">The sequence shown here is derived from an EMBL/GenBank/DDBJ whole genome shotgun (WGS) entry which is preliminary data.</text>
</comment>
<dbReference type="SUPFAM" id="SSF53474">
    <property type="entry name" value="alpha/beta-Hydrolases"/>
    <property type="match status" value="1"/>
</dbReference>
<gene>
    <name evidence="5" type="ORF">HT134_22210</name>
</gene>
<dbReference type="AlphaFoldDB" id="A0A7Y6IS30"/>
<dbReference type="InterPro" id="IPR029058">
    <property type="entry name" value="AB_hydrolase_fold"/>
</dbReference>
<evidence type="ECO:0000313" key="6">
    <source>
        <dbReference type="Proteomes" id="UP000546126"/>
    </source>
</evidence>
<dbReference type="PANTHER" id="PTHR42776:SF13">
    <property type="entry name" value="DIPEPTIDYL-PEPTIDASE 5"/>
    <property type="match status" value="1"/>
</dbReference>
<dbReference type="GO" id="GO:0006508">
    <property type="term" value="P:proteolysis"/>
    <property type="evidence" value="ECO:0007669"/>
    <property type="project" value="InterPro"/>
</dbReference>
<organism evidence="5 6">
    <name type="scientific">Nonomuraea rhodomycinica</name>
    <dbReference type="NCBI Taxonomy" id="1712872"/>
    <lineage>
        <taxon>Bacteria</taxon>
        <taxon>Bacillati</taxon>
        <taxon>Actinomycetota</taxon>
        <taxon>Actinomycetes</taxon>
        <taxon>Streptosporangiales</taxon>
        <taxon>Streptosporangiaceae</taxon>
        <taxon>Nonomuraea</taxon>
    </lineage>
</organism>
<evidence type="ECO:0000259" key="4">
    <source>
        <dbReference type="Pfam" id="PF00326"/>
    </source>
</evidence>
<dbReference type="EMBL" id="JABWGO010000005">
    <property type="protein sequence ID" value="NUW42833.1"/>
    <property type="molecule type" value="Genomic_DNA"/>
</dbReference>
<feature type="region of interest" description="Disordered" evidence="3">
    <location>
        <begin position="1"/>
        <end position="32"/>
    </location>
</feature>
<keyword evidence="6" id="KW-1185">Reference proteome</keyword>
<dbReference type="Pfam" id="PF00326">
    <property type="entry name" value="Peptidase_S9"/>
    <property type="match status" value="1"/>
</dbReference>
<dbReference type="Gene3D" id="2.120.10.30">
    <property type="entry name" value="TolB, C-terminal domain"/>
    <property type="match status" value="2"/>
</dbReference>
<reference evidence="5 6" key="1">
    <citation type="submission" date="2020-06" db="EMBL/GenBank/DDBJ databases">
        <authorList>
            <person name="Chanama M."/>
        </authorList>
    </citation>
    <scope>NUCLEOTIDE SEQUENCE [LARGE SCALE GENOMIC DNA]</scope>
    <source>
        <strain evidence="5 6">TBRC6557</strain>
    </source>
</reference>
<evidence type="ECO:0000313" key="5">
    <source>
        <dbReference type="EMBL" id="NUW42833.1"/>
    </source>
</evidence>
<sequence length="700" mass="75881">MPERARSPREGRRRVQVTEPPPRSGGKETGRVGRVSAFNDIRDYVAIPRVLSLKLSPDGSRLVSVVQSLNPDGKSYGTALWAVPVDGEPYRLTRSAKGESSAAFTDAGDVLFTSSRPDPTVKDAGEEVPALWLLPRGGGEARQVAVRPGGIASFRTAGDVVVFASDVLDGEEATEEERRKARKDAGISAILHESYPVRFWDHDLGPGRTRLFAGRLGADRLEDVRELTPDPGEALRDAAFDLTPDGATVVTTWRLALPRGETRTELVAIDVATGERRVLFGDEAHDFTGPVAVSPDGTRVACSRDRLTALEVSARSELWVGDLATGEGRTFAPDLLFPADVEWAPDSSALYVAADHQGRRPVFRVALGDGSGEAVRVTGDDASYLGLNASADGRFLYALRSGVGIAPGPARIDTAQGGAAAEIADLPSPAPRPELPGTLTEISATADDGATVRGWLALPEGASAADPAPLVVFIHGGPLGSWNDWQWRWQSWIMAAHGYAVLMPDPCMSTGYGQDMIDRGWGDWGPRTMADLEAIVDVAVARDDIDAERTAAMGGSFGGYMANWVAGHTDRYRAIVTHASLWNLDQFAGTTDAAMYWQREFGPVGSERYDKLSPHLSLTGIRTPMLVIHGDKDYRVPIGEALRLWWDLQRSEVESKFLYFPDENHWILKPGNVVAWYETVLAFLAQHVLGEEWKRPESVA</sequence>
<dbReference type="InterPro" id="IPR001375">
    <property type="entry name" value="Peptidase_S9_cat"/>
</dbReference>
<evidence type="ECO:0000256" key="1">
    <source>
        <dbReference type="ARBA" id="ARBA00022729"/>
    </source>
</evidence>
<dbReference type="Gene3D" id="3.40.50.1820">
    <property type="entry name" value="alpha/beta hydrolase"/>
    <property type="match status" value="1"/>
</dbReference>